<dbReference type="InterPro" id="IPR007074">
    <property type="entry name" value="LicD/FKTN/FKRP_NTP_transf"/>
</dbReference>
<comment type="caution">
    <text evidence="2">The sequence shown here is derived from an EMBL/GenBank/DDBJ whole genome shotgun (WGS) entry which is preliminary data.</text>
</comment>
<keyword evidence="3" id="KW-1185">Reference proteome</keyword>
<organism evidence="2 3">
    <name type="scientific">Hallella colorans</name>
    <dbReference type="NCBI Taxonomy" id="1703337"/>
    <lineage>
        <taxon>Bacteria</taxon>
        <taxon>Pseudomonadati</taxon>
        <taxon>Bacteroidota</taxon>
        <taxon>Bacteroidia</taxon>
        <taxon>Bacteroidales</taxon>
        <taxon>Prevotellaceae</taxon>
        <taxon>Hallella</taxon>
    </lineage>
</organism>
<dbReference type="RefSeq" id="WP_116615454.1">
    <property type="nucleotide sequence ID" value="NZ_QENY01000001.1"/>
</dbReference>
<gene>
    <name evidence="2" type="ORF">C7379_10144</name>
</gene>
<dbReference type="PANTHER" id="PTHR43404:SF2">
    <property type="entry name" value="LIPOPOLYSACCHARIDE CHOLINEPHOSPHOTRANSFERASE LICD"/>
    <property type="match status" value="1"/>
</dbReference>
<dbReference type="OrthoDB" id="9786100at2"/>
<evidence type="ECO:0000313" key="2">
    <source>
        <dbReference type="EMBL" id="PVX59276.1"/>
    </source>
</evidence>
<protein>
    <submittedName>
        <fullName evidence="2">Lipopolysaccharide cholinephosphotransferase</fullName>
    </submittedName>
</protein>
<feature type="domain" description="LicD/FKTN/FKRP nucleotidyltransferase" evidence="1">
    <location>
        <begin position="24"/>
        <end position="251"/>
    </location>
</feature>
<dbReference type="AlphaFoldDB" id="A0A2U0UNP5"/>
<dbReference type="PANTHER" id="PTHR43404">
    <property type="entry name" value="LIPOPOLYSACCHARIDE CHOLINEPHOSPHOTRANSFERASE LICD"/>
    <property type="match status" value="1"/>
</dbReference>
<dbReference type="GO" id="GO:0009100">
    <property type="term" value="P:glycoprotein metabolic process"/>
    <property type="evidence" value="ECO:0007669"/>
    <property type="project" value="UniProtKB-ARBA"/>
</dbReference>
<dbReference type="InterPro" id="IPR052942">
    <property type="entry name" value="LPS_cholinephosphotransferase"/>
</dbReference>
<name>A0A2U0UNP5_9BACT</name>
<reference evidence="2 3" key="1">
    <citation type="submission" date="2018-05" db="EMBL/GenBank/DDBJ databases">
        <title>Genomic Encyclopedia of Type Strains, Phase IV (KMG-IV): sequencing the most valuable type-strain genomes for metagenomic binning, comparative biology and taxonomic classification.</title>
        <authorList>
            <person name="Goeker M."/>
        </authorList>
    </citation>
    <scope>NUCLEOTIDE SEQUENCE [LARGE SCALE GENOMIC DNA]</scope>
    <source>
        <strain evidence="2 3">DSM 100333</strain>
    </source>
</reference>
<evidence type="ECO:0000259" key="1">
    <source>
        <dbReference type="Pfam" id="PF04991"/>
    </source>
</evidence>
<dbReference type="Pfam" id="PF04991">
    <property type="entry name" value="LicD"/>
    <property type="match status" value="1"/>
</dbReference>
<keyword evidence="2" id="KW-0808">Transferase</keyword>
<dbReference type="Proteomes" id="UP000245870">
    <property type="component" value="Unassembled WGS sequence"/>
</dbReference>
<dbReference type="EMBL" id="QENY01000001">
    <property type="protein sequence ID" value="PVX59276.1"/>
    <property type="molecule type" value="Genomic_DNA"/>
</dbReference>
<proteinExistence type="predicted"/>
<evidence type="ECO:0000313" key="3">
    <source>
        <dbReference type="Proteomes" id="UP000245870"/>
    </source>
</evidence>
<accession>A0A2U0UNP5</accession>
<dbReference type="GO" id="GO:0016740">
    <property type="term" value="F:transferase activity"/>
    <property type="evidence" value="ECO:0007669"/>
    <property type="project" value="UniProtKB-KW"/>
</dbReference>
<sequence>MVELELKDIQQISLKVLKEVSDFCRQYNIRYSLAYGTLLGAIRHKGFIPWDDDVDIIMPRPDYELFLKKFKSNSRLTLSSEYENYLTFSRVCDTEYTRSETLLPFTPLNKENNKLGVWIDIFPIDGVDNDFNVFTSQMEKLHILFESQLQARWLIPFYGLHMGFYSCVKQIVKKIIHFNKDVNQINEQIRIIREKHNYNESVYVSQIVCDGNGNREFFKAEIFENYIDVVFEGYKFKAIKDYDIYLKKNYGDYMQLPPQSERLQHSAGHTHFYWKSNTKINI</sequence>